<accession>J9DJM1</accession>
<gene>
    <name evidence="1" type="ORF">EDEG_02794</name>
</gene>
<comment type="caution">
    <text evidence="1">The sequence shown here is derived from an EMBL/GenBank/DDBJ whole genome shotgun (WGS) entry which is preliminary data.</text>
</comment>
<dbReference type="EMBL" id="AFBI03000055">
    <property type="protein sequence ID" value="EJW02820.1"/>
    <property type="molecule type" value="Genomic_DNA"/>
</dbReference>
<reference evidence="2" key="2">
    <citation type="submission" date="2015-07" db="EMBL/GenBank/DDBJ databases">
        <title>Contrasting host-pathogen interactions and genome evolution in two generalist and specialist microsporidian pathogens of mosquitoes.</title>
        <authorList>
            <consortium name="The Broad Institute Genomics Platform"/>
            <consortium name="The Broad Institute Genome Sequencing Center for Infectious Disease"/>
            <person name="Cuomo C.A."/>
            <person name="Sanscrainte N.D."/>
            <person name="Goldberg J.M."/>
            <person name="Heiman D."/>
            <person name="Young S."/>
            <person name="Zeng Q."/>
            <person name="Becnel J.J."/>
            <person name="Birren B.W."/>
        </authorList>
    </citation>
    <scope>NUCLEOTIDE SEQUENCE [LARGE SCALE GENOMIC DNA]</scope>
    <source>
        <strain evidence="2">USNM 41457</strain>
    </source>
</reference>
<keyword evidence="2" id="KW-1185">Reference proteome</keyword>
<protein>
    <submittedName>
        <fullName evidence="1">Uncharacterized protein</fullName>
    </submittedName>
</protein>
<dbReference type="AlphaFoldDB" id="J9DJM1"/>
<evidence type="ECO:0000313" key="2">
    <source>
        <dbReference type="Proteomes" id="UP000003163"/>
    </source>
</evidence>
<dbReference type="HOGENOM" id="CLU_1427961_0_0_1"/>
<evidence type="ECO:0000313" key="1">
    <source>
        <dbReference type="EMBL" id="EJW02820.1"/>
    </source>
</evidence>
<organism evidence="1 2">
    <name type="scientific">Edhazardia aedis (strain USNM 41457)</name>
    <name type="common">Microsporidian parasite</name>
    <dbReference type="NCBI Taxonomy" id="1003232"/>
    <lineage>
        <taxon>Eukaryota</taxon>
        <taxon>Fungi</taxon>
        <taxon>Fungi incertae sedis</taxon>
        <taxon>Microsporidia</taxon>
        <taxon>Edhazardia</taxon>
    </lineage>
</organism>
<name>J9DJM1_EDHAE</name>
<proteinExistence type="predicted"/>
<dbReference type="VEuPathDB" id="MicrosporidiaDB:EDEG_02794"/>
<dbReference type="InParanoid" id="J9DJM1"/>
<reference evidence="1 2" key="1">
    <citation type="submission" date="2011-08" db="EMBL/GenBank/DDBJ databases">
        <authorList>
            <person name="Liu Z.J."/>
            <person name="Shi F.L."/>
            <person name="Lu J.Q."/>
            <person name="Li M."/>
            <person name="Wang Z.L."/>
        </authorList>
    </citation>
    <scope>NUCLEOTIDE SEQUENCE [LARGE SCALE GENOMIC DNA]</scope>
    <source>
        <strain evidence="1 2">USNM 41457</strain>
    </source>
</reference>
<sequence length="190" mass="22953">MKINYLFNDFADYLVKQNFCEWIKYNDQEAYKQLSDQVLVEKHKLDMILCCLQCYRINYMFNTLKFWSEFDKFLVDGIKHLETLCELYYKLPNYQTYSISNVVLELKRKFRLKIYQIIENFNINNDNVKHLLIINLNLLFEKNYEMLGCTFVTRIVIPHDFIQGIINAKIAILMLLRAFNPDKSVLLHFF</sequence>
<dbReference type="Proteomes" id="UP000003163">
    <property type="component" value="Unassembled WGS sequence"/>
</dbReference>